<dbReference type="Gene3D" id="2.40.128.340">
    <property type="match status" value="1"/>
</dbReference>
<organism evidence="6 7">
    <name type="scientific">Actinomadura namibiensis</name>
    <dbReference type="NCBI Taxonomy" id="182080"/>
    <lineage>
        <taxon>Bacteria</taxon>
        <taxon>Bacillati</taxon>
        <taxon>Actinomycetota</taxon>
        <taxon>Actinomycetes</taxon>
        <taxon>Streptosporangiales</taxon>
        <taxon>Thermomonosporaceae</taxon>
        <taxon>Actinomadura</taxon>
    </lineage>
</organism>
<dbReference type="Pfam" id="PF01839">
    <property type="entry name" value="FG-GAP"/>
    <property type="match status" value="2"/>
</dbReference>
<dbReference type="Pfam" id="PF13517">
    <property type="entry name" value="FG-GAP_3"/>
    <property type="match status" value="2"/>
</dbReference>
<evidence type="ECO:0000256" key="5">
    <source>
        <dbReference type="SAM" id="SignalP"/>
    </source>
</evidence>
<evidence type="ECO:0000256" key="4">
    <source>
        <dbReference type="SAM" id="MobiDB-lite"/>
    </source>
</evidence>
<feature type="region of interest" description="Disordered" evidence="4">
    <location>
        <begin position="184"/>
        <end position="215"/>
    </location>
</feature>
<protein>
    <recommendedName>
        <fullName evidence="8">Integrin-like protein</fullName>
    </recommendedName>
</protein>
<dbReference type="PANTHER" id="PTHR46580">
    <property type="entry name" value="SENSOR KINASE-RELATED"/>
    <property type="match status" value="1"/>
</dbReference>
<proteinExistence type="predicted"/>
<dbReference type="InterPro" id="IPR013519">
    <property type="entry name" value="Int_alpha_beta-p"/>
</dbReference>
<keyword evidence="2" id="KW-0677">Repeat</keyword>
<dbReference type="Proteomes" id="UP000572680">
    <property type="component" value="Unassembled WGS sequence"/>
</dbReference>
<reference evidence="6 7" key="1">
    <citation type="submission" date="2020-08" db="EMBL/GenBank/DDBJ databases">
        <title>Genomic Encyclopedia of Type Strains, Phase IV (KMG-IV): sequencing the most valuable type-strain genomes for metagenomic binning, comparative biology and taxonomic classification.</title>
        <authorList>
            <person name="Goeker M."/>
        </authorList>
    </citation>
    <scope>NUCLEOTIDE SEQUENCE [LARGE SCALE GENOMIC DNA]</scope>
    <source>
        <strain evidence="6 7">DSM 44197</strain>
    </source>
</reference>
<dbReference type="PANTHER" id="PTHR46580:SF4">
    <property type="entry name" value="ATP_GTP-BINDING PROTEIN"/>
    <property type="match status" value="1"/>
</dbReference>
<dbReference type="EMBL" id="JACJIA010000013">
    <property type="protein sequence ID" value="MBA8955810.1"/>
    <property type="molecule type" value="Genomic_DNA"/>
</dbReference>
<dbReference type="PROSITE" id="PS51470">
    <property type="entry name" value="FG_GAP"/>
    <property type="match status" value="1"/>
</dbReference>
<evidence type="ECO:0000256" key="3">
    <source>
        <dbReference type="ARBA" id="ARBA00023180"/>
    </source>
</evidence>
<dbReference type="SMART" id="SM00191">
    <property type="entry name" value="Int_alpha"/>
    <property type="match status" value="3"/>
</dbReference>
<sequence length="471" mass="47411">MRIRTLTTSAAAVTVALGTVAAVVVTQSGVEGSAAPVAATAKKPAAPNDFNGDGYADIADGNLYGKVKGTRAAGFVTVVYGGPKGASAARRQILTSPDGVKETGLFGFALASADFDRDGYADLVVSQGKGPGRVLYGGAKGLTSRTVTLPAGSFRNAATGDLDGNGVADLVTTHGDDARLYLNPGTRPGAPQVTTLPMPPNPDPGAPGGPDGNSIRPLIGDFNGDRRTDLALVQSYNVAFDSTESKLVVRLGTGKGLGPAKVTSQPSTEAISSALVRAGDVNGDGRTDLVHAADANGSDTKAFAVRLGTASGFAKPHYVSLKSFGSAVKGAHTGYALAVGDVDGDGRAEVAVNLNKGKGGTRGGVVLLVRGTRTGPSTKLFQVFGQDSKGVPGTDEKGDEFGGGLAFRDVNRDRRADLVVGVPREDKNEGRLYVFPGTAKGGVTTKGVANIGASALGVAGSTAGLGGNLLF</sequence>
<keyword evidence="3" id="KW-0325">Glycoprotein</keyword>
<evidence type="ECO:0000313" key="6">
    <source>
        <dbReference type="EMBL" id="MBA8955810.1"/>
    </source>
</evidence>
<keyword evidence="1 5" id="KW-0732">Signal</keyword>
<dbReference type="Gene3D" id="2.130.10.130">
    <property type="entry name" value="Integrin alpha, N-terminal"/>
    <property type="match status" value="2"/>
</dbReference>
<comment type="caution">
    <text evidence="6">The sequence shown here is derived from an EMBL/GenBank/DDBJ whole genome shotgun (WGS) entry which is preliminary data.</text>
</comment>
<name>A0A7W3QQK7_ACTNM</name>
<evidence type="ECO:0000256" key="2">
    <source>
        <dbReference type="ARBA" id="ARBA00022737"/>
    </source>
</evidence>
<evidence type="ECO:0000313" key="7">
    <source>
        <dbReference type="Proteomes" id="UP000572680"/>
    </source>
</evidence>
<dbReference type="RefSeq" id="WP_182847776.1">
    <property type="nucleotide sequence ID" value="NZ_BAAALP010000079.1"/>
</dbReference>
<evidence type="ECO:0000256" key="1">
    <source>
        <dbReference type="ARBA" id="ARBA00022729"/>
    </source>
</evidence>
<dbReference type="SUPFAM" id="SSF69318">
    <property type="entry name" value="Integrin alpha N-terminal domain"/>
    <property type="match status" value="1"/>
</dbReference>
<dbReference type="InterPro" id="IPR028994">
    <property type="entry name" value="Integrin_alpha_N"/>
</dbReference>
<dbReference type="AlphaFoldDB" id="A0A7W3QQK7"/>
<evidence type="ECO:0008006" key="8">
    <source>
        <dbReference type="Google" id="ProtNLM"/>
    </source>
</evidence>
<keyword evidence="7" id="KW-1185">Reference proteome</keyword>
<gene>
    <name evidence="6" type="ORF">HNR61_007492</name>
</gene>
<dbReference type="InterPro" id="IPR013517">
    <property type="entry name" value="FG-GAP"/>
</dbReference>
<feature type="signal peptide" evidence="5">
    <location>
        <begin position="1"/>
        <end position="21"/>
    </location>
</feature>
<feature type="chain" id="PRO_5031466138" description="Integrin-like protein" evidence="5">
    <location>
        <begin position="22"/>
        <end position="471"/>
    </location>
</feature>
<feature type="compositionally biased region" description="Pro residues" evidence="4">
    <location>
        <begin position="197"/>
        <end position="207"/>
    </location>
</feature>
<accession>A0A7W3QQK7</accession>